<dbReference type="PRINTS" id="PR01410">
    <property type="entry name" value="CCBIOGENESIS"/>
</dbReference>
<dbReference type="PANTHER" id="PTHR43653">
    <property type="entry name" value="CYTOCHROME C ASSEMBLY PROTEIN-RELATED"/>
    <property type="match status" value="1"/>
</dbReference>
<feature type="transmembrane region" description="Helical" evidence="10">
    <location>
        <begin position="195"/>
        <end position="217"/>
    </location>
</feature>
<feature type="transmembrane region" description="Helical" evidence="10">
    <location>
        <begin position="292"/>
        <end position="311"/>
    </location>
</feature>
<evidence type="ECO:0000259" key="12">
    <source>
        <dbReference type="Pfam" id="PF16327"/>
    </source>
</evidence>
<feature type="transmembrane region" description="Helical" evidence="10">
    <location>
        <begin position="268"/>
        <end position="285"/>
    </location>
</feature>
<feature type="domain" description="Cytochrome c assembly protein" evidence="11">
    <location>
        <begin position="112"/>
        <end position="314"/>
    </location>
</feature>
<name>A9FMM7_SORC5</name>
<dbReference type="Pfam" id="PF16327">
    <property type="entry name" value="CcmF_C"/>
    <property type="match status" value="1"/>
</dbReference>
<keyword evidence="6" id="KW-0201">Cytochrome c-type biogenesis</keyword>
<evidence type="ECO:0000256" key="3">
    <source>
        <dbReference type="ARBA" id="ARBA00022475"/>
    </source>
</evidence>
<keyword evidence="14" id="KW-1185">Reference proteome</keyword>
<dbReference type="EMBL" id="AM746676">
    <property type="protein sequence ID" value="CAN98343.1"/>
    <property type="molecule type" value="Genomic_DNA"/>
</dbReference>
<evidence type="ECO:0000256" key="8">
    <source>
        <dbReference type="ARBA" id="ARBA00023136"/>
    </source>
</evidence>
<accession>A9FMM7</accession>
<keyword evidence="5 10" id="KW-0812">Transmembrane</keyword>
<feature type="transmembrane region" description="Helical" evidence="10">
    <location>
        <begin position="139"/>
        <end position="162"/>
    </location>
</feature>
<feature type="transmembrane region" description="Helical" evidence="10">
    <location>
        <begin position="666"/>
        <end position="686"/>
    </location>
</feature>
<dbReference type="HOGENOM" id="CLU_015041_3_0_7"/>
<dbReference type="InterPro" id="IPR003567">
    <property type="entry name" value="Cyt_c_biogenesis"/>
</dbReference>
<evidence type="ECO:0000256" key="1">
    <source>
        <dbReference type="ARBA" id="ARBA00004429"/>
    </source>
</evidence>
<evidence type="ECO:0000256" key="6">
    <source>
        <dbReference type="ARBA" id="ARBA00022748"/>
    </source>
</evidence>
<comment type="similarity">
    <text evidence="2">Belongs to the CcmF/CycK/Ccl1/NrfE/CcsA family.</text>
</comment>
<feature type="transmembrane region" description="Helical" evidence="10">
    <location>
        <begin position="59"/>
        <end position="80"/>
    </location>
</feature>
<feature type="transmembrane region" description="Helical" evidence="10">
    <location>
        <begin position="323"/>
        <end position="349"/>
    </location>
</feature>
<comment type="function">
    <text evidence="9">Required for the biogenesis of c-type cytochromes. Possible subunit of a heme lyase.</text>
</comment>
<feature type="transmembrane region" description="Helical" evidence="10">
    <location>
        <begin position="444"/>
        <end position="461"/>
    </location>
</feature>
<feature type="transmembrane region" description="Helical" evidence="10">
    <location>
        <begin position="27"/>
        <end position="47"/>
    </location>
</feature>
<dbReference type="PANTHER" id="PTHR43653:SF1">
    <property type="entry name" value="CYTOCHROME C-TYPE BIOGENESIS PROTEIN CCMF"/>
    <property type="match status" value="1"/>
</dbReference>
<dbReference type="GO" id="GO:0017004">
    <property type="term" value="P:cytochrome complex assembly"/>
    <property type="evidence" value="ECO:0007669"/>
    <property type="project" value="UniProtKB-KW"/>
</dbReference>
<dbReference type="GO" id="GO:0015232">
    <property type="term" value="F:heme transmembrane transporter activity"/>
    <property type="evidence" value="ECO:0007669"/>
    <property type="project" value="InterPro"/>
</dbReference>
<feature type="transmembrane region" description="Helical" evidence="10">
    <location>
        <begin position="229"/>
        <end position="248"/>
    </location>
</feature>
<dbReference type="InterPro" id="IPR003568">
    <property type="entry name" value="Cyt_c_biogenesis_CcmF"/>
</dbReference>
<proteinExistence type="inferred from homology"/>
<dbReference type="AlphaFoldDB" id="A9FMM7"/>
<keyword evidence="8 10" id="KW-0472">Membrane</keyword>
<dbReference type="PRINTS" id="PR01411">
    <property type="entry name" value="CCMFBIOGNSIS"/>
</dbReference>
<evidence type="ECO:0000256" key="7">
    <source>
        <dbReference type="ARBA" id="ARBA00022989"/>
    </source>
</evidence>
<dbReference type="KEGG" id="scl:sce8173"/>
<dbReference type="STRING" id="448385.sce8173"/>
<keyword evidence="7 10" id="KW-1133">Transmembrane helix</keyword>
<dbReference type="GO" id="GO:0020037">
    <property type="term" value="F:heme binding"/>
    <property type="evidence" value="ECO:0007669"/>
    <property type="project" value="InterPro"/>
</dbReference>
<evidence type="ECO:0000313" key="14">
    <source>
        <dbReference type="Proteomes" id="UP000002139"/>
    </source>
</evidence>
<dbReference type="GO" id="GO:0005886">
    <property type="term" value="C:plasma membrane"/>
    <property type="evidence" value="ECO:0007669"/>
    <property type="project" value="UniProtKB-SubCell"/>
</dbReference>
<protein>
    <submittedName>
        <fullName evidence="13">Cytochrome c-type biogenesis protein</fullName>
    </submittedName>
</protein>
<keyword evidence="3" id="KW-1003">Cell membrane</keyword>
<feature type="transmembrane region" description="Helical" evidence="10">
    <location>
        <begin position="370"/>
        <end position="391"/>
    </location>
</feature>
<evidence type="ECO:0000256" key="4">
    <source>
        <dbReference type="ARBA" id="ARBA00022519"/>
    </source>
</evidence>
<feature type="transmembrane region" description="Helical" evidence="10">
    <location>
        <begin position="411"/>
        <end position="432"/>
    </location>
</feature>
<evidence type="ECO:0000256" key="9">
    <source>
        <dbReference type="ARBA" id="ARBA00037230"/>
    </source>
</evidence>
<dbReference type="eggNOG" id="COG1138">
    <property type="taxonomic scope" value="Bacteria"/>
</dbReference>
<dbReference type="InterPro" id="IPR032523">
    <property type="entry name" value="CcmF_C"/>
</dbReference>
<reference evidence="13 14" key="1">
    <citation type="journal article" date="2007" name="Nat. Biotechnol.">
        <title>Complete genome sequence of the myxobacterium Sorangium cellulosum.</title>
        <authorList>
            <person name="Schneiker S."/>
            <person name="Perlova O."/>
            <person name="Kaiser O."/>
            <person name="Gerth K."/>
            <person name="Alici A."/>
            <person name="Altmeyer M.O."/>
            <person name="Bartels D."/>
            <person name="Bekel T."/>
            <person name="Beyer S."/>
            <person name="Bode E."/>
            <person name="Bode H.B."/>
            <person name="Bolten C.J."/>
            <person name="Choudhuri J.V."/>
            <person name="Doss S."/>
            <person name="Elnakady Y.A."/>
            <person name="Frank B."/>
            <person name="Gaigalat L."/>
            <person name="Goesmann A."/>
            <person name="Groeger C."/>
            <person name="Gross F."/>
            <person name="Jelsbak L."/>
            <person name="Jelsbak L."/>
            <person name="Kalinowski J."/>
            <person name="Kegler C."/>
            <person name="Knauber T."/>
            <person name="Konietzny S."/>
            <person name="Kopp M."/>
            <person name="Krause L."/>
            <person name="Krug D."/>
            <person name="Linke B."/>
            <person name="Mahmud T."/>
            <person name="Martinez-Arias R."/>
            <person name="McHardy A.C."/>
            <person name="Merai M."/>
            <person name="Meyer F."/>
            <person name="Mormann S."/>
            <person name="Munoz-Dorado J."/>
            <person name="Perez J."/>
            <person name="Pradella S."/>
            <person name="Rachid S."/>
            <person name="Raddatz G."/>
            <person name="Rosenau F."/>
            <person name="Rueckert C."/>
            <person name="Sasse F."/>
            <person name="Scharfe M."/>
            <person name="Schuster S.C."/>
            <person name="Suen G."/>
            <person name="Treuner-Lange A."/>
            <person name="Velicer G.J."/>
            <person name="Vorholter F.-J."/>
            <person name="Weissman K.J."/>
            <person name="Welch R.D."/>
            <person name="Wenzel S.C."/>
            <person name="Whitworth D.E."/>
            <person name="Wilhelm S."/>
            <person name="Wittmann C."/>
            <person name="Bloecker H."/>
            <person name="Puehler A."/>
            <person name="Mueller R."/>
        </authorList>
    </citation>
    <scope>NUCLEOTIDE SEQUENCE [LARGE SCALE GENOMIC DNA]</scope>
    <source>
        <strain evidence="14">So ce56</strain>
    </source>
</reference>
<dbReference type="Pfam" id="PF01578">
    <property type="entry name" value="Cytochrom_C_asm"/>
    <property type="match status" value="1"/>
</dbReference>
<feature type="transmembrane region" description="Helical" evidence="10">
    <location>
        <begin position="698"/>
        <end position="717"/>
    </location>
</feature>
<dbReference type="InterPro" id="IPR002541">
    <property type="entry name" value="Cyt_c_assembly"/>
</dbReference>
<sequence>MRWPCAPGKPKLAPTTMWQSLPEFGTGVLYAILVTAAYTFAVGLASARGRPRLLQAARLGAYGTIALVGLAVLVLAYAFVSHDFRIAYVAQYSDRSMSTPYLIAALWGGQDGSLLWWMFLTALFSGACVVWLQRRYLELQPYVIATLMSVLIFFAALMIFAVNPFRTSVAGAPLDGNGLNYQLRNFYMIIHPPSLYIGFTSAAVPFAFAIAALATGRLDSEWIVATRKWMLFSWLFLSIGNVLGMLWAYEELGWGGPWAWDPVENAAFLPWLTASAYVHSTMIQERRGMLKVWNVSLICGTFFLTIFGTWLTRSGLIASVHSFAQSGIGIWFVGFMAVIVATCTALIVYRLPRLRSDGQFESMLSREAAFLFNNWGLFSIMIFIAVATVWPRISEWLLDQKSTLGPTFYNMWLPPVALVVFLLMGVAPLLGWRKTSPELFRKSFRWPVLVTVVTAALHLTLGKRVGFAPFVAVDPIYPGQLGDALAKLASTYPFFTVAIAAFNIAVVVQEFARGIAARQKRGKEPLFTSFYNLIARSRRRYGGYIVHVGISVMFLGFAGRAWGVDKEISLHPGESVQIEEYRLTYAGPRMEVDSEKRMVFADLDVERHGTPIGRISPAKFIYKASPEAPSTEVARHITVKNDLYVIIGMANPQTKVASFQMHVNNLISFMWFGAGILILGALVAMWPDIALEEAGAFGYVRAAGSVTASVVFAFLLAGGPSQAYGHPVQEGLGRPVLVAPGAADGDVRAPGSGASLDSGRSPAIGAILPTAAESRQPAFE</sequence>
<organism evidence="13 14">
    <name type="scientific">Sorangium cellulosum (strain So ce56)</name>
    <name type="common">Polyangium cellulosum (strain So ce56)</name>
    <dbReference type="NCBI Taxonomy" id="448385"/>
    <lineage>
        <taxon>Bacteria</taxon>
        <taxon>Pseudomonadati</taxon>
        <taxon>Myxococcota</taxon>
        <taxon>Polyangia</taxon>
        <taxon>Polyangiales</taxon>
        <taxon>Polyangiaceae</taxon>
        <taxon>Sorangium</taxon>
    </lineage>
</organism>
<evidence type="ECO:0000256" key="5">
    <source>
        <dbReference type="ARBA" id="ARBA00022692"/>
    </source>
</evidence>
<comment type="subcellular location">
    <subcellularLocation>
        <location evidence="1">Cell inner membrane</location>
        <topology evidence="1">Multi-pass membrane protein</topology>
    </subcellularLocation>
</comment>
<feature type="transmembrane region" description="Helical" evidence="10">
    <location>
        <begin position="541"/>
        <end position="562"/>
    </location>
</feature>
<evidence type="ECO:0000256" key="10">
    <source>
        <dbReference type="SAM" id="Phobius"/>
    </source>
</evidence>
<feature type="transmembrane region" description="Helical" evidence="10">
    <location>
        <begin position="492"/>
        <end position="512"/>
    </location>
</feature>
<feature type="transmembrane region" description="Helical" evidence="10">
    <location>
        <begin position="114"/>
        <end position="132"/>
    </location>
</feature>
<feature type="domain" description="Cytochrome c-type biogenesis protein CcmF C-terminal" evidence="12">
    <location>
        <begin position="334"/>
        <end position="685"/>
    </location>
</feature>
<keyword evidence="4" id="KW-0997">Cell inner membrane</keyword>
<evidence type="ECO:0000256" key="2">
    <source>
        <dbReference type="ARBA" id="ARBA00009186"/>
    </source>
</evidence>
<gene>
    <name evidence="13" type="primary">ccmF</name>
    <name evidence="13" type="ordered locus">sce8173</name>
</gene>
<dbReference type="Proteomes" id="UP000002139">
    <property type="component" value="Chromosome"/>
</dbReference>
<evidence type="ECO:0000259" key="11">
    <source>
        <dbReference type="Pfam" id="PF01578"/>
    </source>
</evidence>
<evidence type="ECO:0000313" key="13">
    <source>
        <dbReference type="EMBL" id="CAN98343.1"/>
    </source>
</evidence>